<evidence type="ECO:0000256" key="4">
    <source>
        <dbReference type="SAM" id="SignalP"/>
    </source>
</evidence>
<evidence type="ECO:0000256" key="3">
    <source>
        <dbReference type="ARBA" id="ARBA00022525"/>
    </source>
</evidence>
<name>A0A370TXK1_9HELO</name>
<evidence type="ECO:0000313" key="6">
    <source>
        <dbReference type="Proteomes" id="UP000254866"/>
    </source>
</evidence>
<dbReference type="InterPro" id="IPR036908">
    <property type="entry name" value="RlpA-like_sf"/>
</dbReference>
<proteinExistence type="inferred from homology"/>
<feature type="signal peptide" evidence="4">
    <location>
        <begin position="1"/>
        <end position="18"/>
    </location>
</feature>
<feature type="chain" id="PRO_5016763600" evidence="4">
    <location>
        <begin position="19"/>
        <end position="137"/>
    </location>
</feature>
<comment type="caution">
    <text evidence="5">The sequence shown here is derived from an EMBL/GenBank/DDBJ whole genome shotgun (WGS) entry which is preliminary data.</text>
</comment>
<reference evidence="5 6" key="1">
    <citation type="journal article" date="2018" name="IMA Fungus">
        <title>IMA Genome-F 9: Draft genome sequence of Annulohypoxylon stygium, Aspergillus mulundensis, Berkeleyomyces basicola (syn. Thielaviopsis basicola), Ceratocystis smalleyi, two Cercospora beticola strains, Coleophoma cylindrospora, Fusarium fracticaudum, Phialophora cf. hyalina, and Morchella septimelata.</title>
        <authorList>
            <person name="Wingfield B.D."/>
            <person name="Bills G.F."/>
            <person name="Dong Y."/>
            <person name="Huang W."/>
            <person name="Nel W.J."/>
            <person name="Swalarsk-Parry B.S."/>
            <person name="Vaghefi N."/>
            <person name="Wilken P.M."/>
            <person name="An Z."/>
            <person name="de Beer Z.W."/>
            <person name="De Vos L."/>
            <person name="Chen L."/>
            <person name="Duong T.A."/>
            <person name="Gao Y."/>
            <person name="Hammerbacher A."/>
            <person name="Kikkert J.R."/>
            <person name="Li Y."/>
            <person name="Li H."/>
            <person name="Li K."/>
            <person name="Li Q."/>
            <person name="Liu X."/>
            <person name="Ma X."/>
            <person name="Naidoo K."/>
            <person name="Pethybridge S.J."/>
            <person name="Sun J."/>
            <person name="Steenkamp E.T."/>
            <person name="van der Nest M.A."/>
            <person name="van Wyk S."/>
            <person name="Wingfield M.J."/>
            <person name="Xiong C."/>
            <person name="Yue Q."/>
            <person name="Zhang X."/>
        </authorList>
    </citation>
    <scope>NUCLEOTIDE SEQUENCE [LARGE SCALE GENOMIC DNA]</scope>
    <source>
        <strain evidence="5 6">BP 5553</strain>
    </source>
</reference>
<accession>A0A370TXK1</accession>
<sequence>MRYSIFSAGAALLTTALAVTVSYDAGYDDRGRSLNAVACSNGKNGLITKGFTTQGSLPSFPRIGGAFPIAGWNDPNCGTCYSLTYEGQTVNILAIDHADGGFNIAESVMNTLTRGQAVFLGSIQVDYKRVDNSLCGL</sequence>
<protein>
    <submittedName>
        <fullName evidence="5">Putative SnodProt1</fullName>
    </submittedName>
</protein>
<dbReference type="Gene3D" id="2.40.40.10">
    <property type="entry name" value="RlpA-like domain"/>
    <property type="match status" value="1"/>
</dbReference>
<dbReference type="GeneID" id="43593094"/>
<keyword evidence="6" id="KW-1185">Reference proteome</keyword>
<dbReference type="AlphaFoldDB" id="A0A370TXK1"/>
<dbReference type="EMBL" id="NPIC01000001">
    <property type="protein sequence ID" value="RDL40266.1"/>
    <property type="molecule type" value="Genomic_DNA"/>
</dbReference>
<keyword evidence="4" id="KW-0732">Signal</keyword>
<dbReference type="OrthoDB" id="4898945at2759"/>
<dbReference type="GO" id="GO:0005576">
    <property type="term" value="C:extracellular region"/>
    <property type="evidence" value="ECO:0007669"/>
    <property type="project" value="UniProtKB-SubCell"/>
</dbReference>
<dbReference type="Pfam" id="PF07249">
    <property type="entry name" value="Cerato-platanin"/>
    <property type="match status" value="1"/>
</dbReference>
<evidence type="ECO:0000256" key="1">
    <source>
        <dbReference type="ARBA" id="ARBA00004613"/>
    </source>
</evidence>
<dbReference type="SUPFAM" id="SSF50685">
    <property type="entry name" value="Barwin-like endoglucanases"/>
    <property type="match status" value="1"/>
</dbReference>
<evidence type="ECO:0000313" key="5">
    <source>
        <dbReference type="EMBL" id="RDL40266.1"/>
    </source>
</evidence>
<dbReference type="RefSeq" id="XP_031872922.1">
    <property type="nucleotide sequence ID" value="XM_032008868.1"/>
</dbReference>
<dbReference type="InterPro" id="IPR010829">
    <property type="entry name" value="Cerato-platanin"/>
</dbReference>
<organism evidence="5 6">
    <name type="scientific">Venustampulla echinocandica</name>
    <dbReference type="NCBI Taxonomy" id="2656787"/>
    <lineage>
        <taxon>Eukaryota</taxon>
        <taxon>Fungi</taxon>
        <taxon>Dikarya</taxon>
        <taxon>Ascomycota</taxon>
        <taxon>Pezizomycotina</taxon>
        <taxon>Leotiomycetes</taxon>
        <taxon>Helotiales</taxon>
        <taxon>Pleuroascaceae</taxon>
        <taxon>Venustampulla</taxon>
    </lineage>
</organism>
<comment type="subcellular location">
    <subcellularLocation>
        <location evidence="1">Secreted</location>
    </subcellularLocation>
</comment>
<dbReference type="CDD" id="cd22778">
    <property type="entry name" value="DPBB_CEPL-like"/>
    <property type="match status" value="1"/>
</dbReference>
<gene>
    <name evidence="5" type="ORF">BP5553_00245</name>
</gene>
<comment type="similarity">
    <text evidence="2">Belongs to the cerato-platanin family.</text>
</comment>
<evidence type="ECO:0000256" key="2">
    <source>
        <dbReference type="ARBA" id="ARBA00010421"/>
    </source>
</evidence>
<keyword evidence="3" id="KW-0964">Secreted</keyword>
<dbReference type="Proteomes" id="UP000254866">
    <property type="component" value="Unassembled WGS sequence"/>
</dbReference>